<reference evidence="7" key="1">
    <citation type="submission" date="2016-01" db="EMBL/GenBank/DDBJ databases">
        <authorList>
            <person name="Peeters C."/>
        </authorList>
    </citation>
    <scope>NUCLEOTIDE SEQUENCE [LARGE SCALE GENOMIC DNA]</scope>
    <source>
        <strain evidence="7">LMG 22937</strain>
    </source>
</reference>
<dbReference type="Pfam" id="PF00816">
    <property type="entry name" value="Histone_HNS"/>
    <property type="match status" value="2"/>
</dbReference>
<dbReference type="GO" id="GO:0009295">
    <property type="term" value="C:nucleoid"/>
    <property type="evidence" value="ECO:0007669"/>
    <property type="project" value="UniProtKB-SubCell"/>
</dbReference>
<comment type="similarity">
    <text evidence="2">Belongs to the histone-like protein H-NS family.</text>
</comment>
<comment type="caution">
    <text evidence="7">The sequence shown here is derived from an EMBL/GenBank/DDBJ whole genome shotgun (WGS) entry which is preliminary data.</text>
</comment>
<dbReference type="PANTHER" id="PTHR38097:SF2">
    <property type="entry name" value="DNA-BINDING PROTEIN STPA"/>
    <property type="match status" value="1"/>
</dbReference>
<evidence type="ECO:0000256" key="3">
    <source>
        <dbReference type="ARBA" id="ARBA00022490"/>
    </source>
</evidence>
<feature type="domain" description="DNA-binding protein H-NS-like C-terminal" evidence="6">
    <location>
        <begin position="71"/>
        <end position="111"/>
    </location>
</feature>
<dbReference type="Gene3D" id="4.10.430.30">
    <property type="match status" value="2"/>
</dbReference>
<feature type="compositionally biased region" description="Low complexity" evidence="5">
    <location>
        <begin position="266"/>
        <end position="279"/>
    </location>
</feature>
<accession>A0A158K4U2</accession>
<dbReference type="OrthoDB" id="5297879at2"/>
<evidence type="ECO:0000259" key="6">
    <source>
        <dbReference type="SMART" id="SM00528"/>
    </source>
</evidence>
<evidence type="ECO:0000256" key="4">
    <source>
        <dbReference type="ARBA" id="ARBA00023125"/>
    </source>
</evidence>
<keyword evidence="4" id="KW-0238">DNA-binding</keyword>
<feature type="domain" description="DNA-binding protein H-NS-like C-terminal" evidence="6">
    <location>
        <begin position="144"/>
        <end position="184"/>
    </location>
</feature>
<gene>
    <name evidence="7" type="ORF">AWB67_04768</name>
</gene>
<proteinExistence type="inferred from homology"/>
<dbReference type="SMART" id="SM00528">
    <property type="entry name" value="HNS"/>
    <property type="match status" value="2"/>
</dbReference>
<organism evidence="7 8">
    <name type="scientific">Caballeronia terrestris</name>
    <dbReference type="NCBI Taxonomy" id="1226301"/>
    <lineage>
        <taxon>Bacteria</taxon>
        <taxon>Pseudomonadati</taxon>
        <taxon>Pseudomonadota</taxon>
        <taxon>Betaproteobacteria</taxon>
        <taxon>Burkholderiales</taxon>
        <taxon>Burkholderiaceae</taxon>
        <taxon>Caballeronia</taxon>
    </lineage>
</organism>
<dbReference type="GO" id="GO:0003677">
    <property type="term" value="F:DNA binding"/>
    <property type="evidence" value="ECO:0007669"/>
    <property type="project" value="UniProtKB-KW"/>
</dbReference>
<evidence type="ECO:0000256" key="5">
    <source>
        <dbReference type="SAM" id="MobiDB-lite"/>
    </source>
</evidence>
<dbReference type="SUPFAM" id="SSF81273">
    <property type="entry name" value="H-NS histone-like proteins"/>
    <property type="match status" value="2"/>
</dbReference>
<evidence type="ECO:0000313" key="7">
    <source>
        <dbReference type="EMBL" id="SAL75481.1"/>
    </source>
</evidence>
<dbReference type="EMBL" id="FCOL02000034">
    <property type="protein sequence ID" value="SAL75481.1"/>
    <property type="molecule type" value="Genomic_DNA"/>
</dbReference>
<feature type="region of interest" description="Disordered" evidence="5">
    <location>
        <begin position="140"/>
        <end position="163"/>
    </location>
</feature>
<comment type="subcellular location">
    <subcellularLocation>
        <location evidence="1">Cytoplasm</location>
        <location evidence="1">Nucleoid</location>
    </subcellularLocation>
</comment>
<keyword evidence="8" id="KW-1185">Reference proteome</keyword>
<dbReference type="AlphaFoldDB" id="A0A158K4U2"/>
<feature type="region of interest" description="Disordered" evidence="5">
    <location>
        <begin position="263"/>
        <end position="288"/>
    </location>
</feature>
<feature type="region of interest" description="Disordered" evidence="5">
    <location>
        <begin position="47"/>
        <end position="93"/>
    </location>
</feature>
<keyword evidence="3" id="KW-0963">Cytoplasm</keyword>
<dbReference type="RefSeq" id="WP_087658645.1">
    <property type="nucleotide sequence ID" value="NZ_FCOL02000034.1"/>
</dbReference>
<evidence type="ECO:0000256" key="1">
    <source>
        <dbReference type="ARBA" id="ARBA00004453"/>
    </source>
</evidence>
<dbReference type="Proteomes" id="UP000054925">
    <property type="component" value="Unassembled WGS sequence"/>
</dbReference>
<evidence type="ECO:0000313" key="8">
    <source>
        <dbReference type="Proteomes" id="UP000054925"/>
    </source>
</evidence>
<protein>
    <submittedName>
        <fullName evidence="7">Histone family protein nucleoid-structuring protein H-NS</fullName>
    </submittedName>
</protein>
<sequence length="288" mass="29747">MPTLEQIQRKMKRLQAQSEALIAMRSKTVLADIRKLMDEHGLTTADIQAHSATKKRAGRPAGAASAPTGSSSTKGKLPPKYRDPKTGATWSGHARPPAWIAKVRDRTKFLIDGAGVVAGANGVSKAKAALEKASKAARTVASKARGKGSLPPKYRDPKSGATWSGRARAPVWIAKVRDRTKFLIGEVAAAPASGVAAKKPKAKRVGAAKTATTGKKSPVKQAAKKAPVASLKRVVAKKAAKPAAKKVTKSNVASRKAVAARKTVTPSDAPVALASAAAPETGSVPATA</sequence>
<name>A0A158K4U2_9BURK</name>
<dbReference type="PANTHER" id="PTHR38097">
    <property type="match status" value="1"/>
</dbReference>
<dbReference type="InterPro" id="IPR027444">
    <property type="entry name" value="H-NS_C_dom"/>
</dbReference>
<feature type="compositionally biased region" description="Low complexity" evidence="5">
    <location>
        <begin position="59"/>
        <end position="76"/>
    </location>
</feature>
<evidence type="ECO:0000256" key="2">
    <source>
        <dbReference type="ARBA" id="ARBA00010610"/>
    </source>
</evidence>